<dbReference type="GO" id="GO:0016829">
    <property type="term" value="F:lyase activity"/>
    <property type="evidence" value="ECO:0007669"/>
    <property type="project" value="UniProtKB-UniRule"/>
</dbReference>
<name>A0A927MQS4_9ACTN</name>
<dbReference type="AlphaFoldDB" id="A0A927MQS4"/>
<dbReference type="EMBL" id="JADBEM010000001">
    <property type="protein sequence ID" value="MBE1605165.1"/>
    <property type="molecule type" value="Genomic_DNA"/>
</dbReference>
<evidence type="ECO:0000256" key="1">
    <source>
        <dbReference type="ARBA" id="ARBA00022596"/>
    </source>
</evidence>
<gene>
    <name evidence="2" type="primary">larC</name>
    <name evidence="3" type="ORF">HEB94_002013</name>
</gene>
<dbReference type="Pfam" id="PF01969">
    <property type="entry name" value="Ni_insertion"/>
    <property type="match status" value="1"/>
</dbReference>
<keyword evidence="4" id="KW-1185">Reference proteome</keyword>
<accession>A0A927MQS4</accession>
<dbReference type="InterPro" id="IPR002822">
    <property type="entry name" value="Ni_insertion"/>
</dbReference>
<comment type="similarity">
    <text evidence="2">Belongs to the LarC family.</text>
</comment>
<reference evidence="3" key="1">
    <citation type="submission" date="2020-10" db="EMBL/GenBank/DDBJ databases">
        <title>Sequencing the genomes of 1000 actinobacteria strains.</title>
        <authorList>
            <person name="Klenk H.-P."/>
        </authorList>
    </citation>
    <scope>NUCLEOTIDE SEQUENCE</scope>
    <source>
        <strain evidence="3">DSM 45354</strain>
    </source>
</reference>
<dbReference type="Gene3D" id="3.10.20.300">
    <property type="entry name" value="mk0293 like domain"/>
    <property type="match status" value="1"/>
</dbReference>
<keyword evidence="1 2" id="KW-0533">Nickel</keyword>
<comment type="caution">
    <text evidence="3">The sequence shown here is derived from an EMBL/GenBank/DDBJ whole genome shotgun (WGS) entry which is preliminary data.</text>
</comment>
<proteinExistence type="inferred from homology"/>
<keyword evidence="2" id="KW-0456">Lyase</keyword>
<dbReference type="Gene3D" id="3.30.70.1380">
    <property type="entry name" value="Transcriptional regulatory protein pf0864 domain like"/>
    <property type="match status" value="1"/>
</dbReference>
<organism evidence="3 4">
    <name type="scientific">Actinopolymorpha pittospori</name>
    <dbReference type="NCBI Taxonomy" id="648752"/>
    <lineage>
        <taxon>Bacteria</taxon>
        <taxon>Bacillati</taxon>
        <taxon>Actinomycetota</taxon>
        <taxon>Actinomycetes</taxon>
        <taxon>Propionibacteriales</taxon>
        <taxon>Actinopolymorphaceae</taxon>
        <taxon>Actinopolymorpha</taxon>
    </lineage>
</organism>
<dbReference type="PANTHER" id="PTHR36566">
    <property type="entry name" value="NICKEL INSERTION PROTEIN-RELATED"/>
    <property type="match status" value="1"/>
</dbReference>
<dbReference type="GO" id="GO:0016151">
    <property type="term" value="F:nickel cation binding"/>
    <property type="evidence" value="ECO:0007669"/>
    <property type="project" value="UniProtKB-UniRule"/>
</dbReference>
<dbReference type="PANTHER" id="PTHR36566:SF1">
    <property type="entry name" value="PYRIDINIUM-3,5-BISTHIOCARBOXYLIC ACID MONONUCLEOTIDE NICKEL INSERTION PROTEIN"/>
    <property type="match status" value="1"/>
</dbReference>
<protein>
    <recommendedName>
        <fullName evidence="2">Pyridinium-3,5-bisthiocarboxylic acid mononucleotide nickel insertion protein</fullName>
        <shortName evidence="2">P2TMN nickel insertion protein</shortName>
        <ecNumber evidence="2">4.99.1.12</ecNumber>
    </recommendedName>
    <alternativeName>
        <fullName evidence="2">Nickel-pincer cofactor biosynthesis protein LarC</fullName>
    </alternativeName>
</protein>
<dbReference type="Proteomes" id="UP000638648">
    <property type="component" value="Unassembled WGS sequence"/>
</dbReference>
<sequence>MSNAPHTDHPTATKVGWLDCASGASGDMLLGVLVGAGVPLDVIAHAVDAVAPERIRLSVEEVVRNGLGATLARVEGTDSTHHRTWADVRKLLDAADLDEAVRRSAHATFERLAQAEAKVHRTTPDAIHFHEVGALDAIADIVGVCAGFVHLGLDEVLVSPIAVGSGFVRAAHGRLPVPVPAVVELLAAAGAPSYAGEIDGTPVGELCTPTGAALLTTHASGYGPQPPMRVTTQGFGAGTRETPGRANAVRLLVGELATDVHRPSPAGPPTSTQLVVESNVDDLDPRIWPAVLQRLLDAGAADAWLTPILMKKGRPAHTLSVLVEPDRQDDVCRVIFTETSAIGVRSHEVTKQPLEREFRTLELPDGPVRLKIASYAGQVVNAQPEYDDVVALAEHTGRPVKTVLAQALAAAQEHLSES</sequence>
<dbReference type="EC" id="4.99.1.12" evidence="2"/>
<comment type="function">
    <text evidence="2">Involved in the biosynthesis of a nickel-pincer cofactor ((SCS)Ni(II) pincer complex). Binds Ni(2+), and functions in nickel delivery to pyridinium-3,5-bisthiocarboxylic acid mononucleotide (P2TMN), to form the mature cofactor. Is thus probably required for the activation of nickel-pincer cofactor-dependent enzymes.</text>
</comment>
<dbReference type="NCBIfam" id="TIGR00299">
    <property type="entry name" value="nickel pincer cofactor biosynthesis protein LarC"/>
    <property type="match status" value="1"/>
</dbReference>
<evidence type="ECO:0000313" key="3">
    <source>
        <dbReference type="EMBL" id="MBE1605165.1"/>
    </source>
</evidence>
<evidence type="ECO:0000256" key="2">
    <source>
        <dbReference type="HAMAP-Rule" id="MF_01074"/>
    </source>
</evidence>
<comment type="catalytic activity">
    <reaction evidence="2">
        <text>Ni(II)-pyridinium-3,5-bisthiocarboxylate mononucleotide = pyridinium-3,5-bisthiocarboxylate mononucleotide + Ni(2+)</text>
        <dbReference type="Rhea" id="RHEA:54784"/>
        <dbReference type="ChEBI" id="CHEBI:49786"/>
        <dbReference type="ChEBI" id="CHEBI:137372"/>
        <dbReference type="ChEBI" id="CHEBI:137373"/>
        <dbReference type="EC" id="4.99.1.12"/>
    </reaction>
</comment>
<evidence type="ECO:0000313" key="4">
    <source>
        <dbReference type="Proteomes" id="UP000638648"/>
    </source>
</evidence>
<dbReference type="RefSeq" id="WP_337917557.1">
    <property type="nucleotide sequence ID" value="NZ_BAABJL010000133.1"/>
</dbReference>
<dbReference type="HAMAP" id="MF_01074">
    <property type="entry name" value="LarC"/>
    <property type="match status" value="1"/>
</dbReference>
<dbReference type="GO" id="GO:0051604">
    <property type="term" value="P:protein maturation"/>
    <property type="evidence" value="ECO:0007669"/>
    <property type="project" value="UniProtKB-UniRule"/>
</dbReference>